<keyword evidence="2" id="KW-1185">Reference proteome</keyword>
<evidence type="ECO:0008006" key="3">
    <source>
        <dbReference type="Google" id="ProtNLM"/>
    </source>
</evidence>
<protein>
    <recommendedName>
        <fullName evidence="3">Bacteriocin-protection protein</fullName>
    </recommendedName>
</protein>
<proteinExistence type="predicted"/>
<dbReference type="EMBL" id="AAWS01000002">
    <property type="protein sequence ID" value="EAY31724.1"/>
    <property type="molecule type" value="Genomic_DNA"/>
</dbReference>
<sequence length="181" mass="21468">MENMLFFKTPQDFREWLAQNHNQQKELWVAYYKKATQKPSITWSESVDQALCYGWIDGIRKTVDEESYKVRFTPRRPNSVWSAVNLKKMKVLQEQGLMEAPGLAIYEKRNPENDEKEAKLPEAYQQLLEANPVAWKFFSQSAPFYQRQMIWWVIRAKKETTQIRRLNKLIEYSAAGKKIIG</sequence>
<evidence type="ECO:0000313" key="2">
    <source>
        <dbReference type="Proteomes" id="UP000004095"/>
    </source>
</evidence>
<dbReference type="OrthoDB" id="9796999at2"/>
<evidence type="ECO:0000313" key="1">
    <source>
        <dbReference type="EMBL" id="EAY31724.1"/>
    </source>
</evidence>
<dbReference type="eggNOG" id="COG4430">
    <property type="taxonomic scope" value="Bacteria"/>
</dbReference>
<dbReference type="RefSeq" id="WP_002693572.1">
    <property type="nucleotide sequence ID" value="NZ_AAWS01000002.1"/>
</dbReference>
<organism evidence="1 2">
    <name type="scientific">Microscilla marina ATCC 23134</name>
    <dbReference type="NCBI Taxonomy" id="313606"/>
    <lineage>
        <taxon>Bacteria</taxon>
        <taxon>Pseudomonadati</taxon>
        <taxon>Bacteroidota</taxon>
        <taxon>Cytophagia</taxon>
        <taxon>Cytophagales</taxon>
        <taxon>Microscillaceae</taxon>
        <taxon>Microscilla</taxon>
    </lineage>
</organism>
<name>A1ZDI5_MICM2</name>
<accession>A1ZDI5</accession>
<dbReference type="AlphaFoldDB" id="A1ZDI5"/>
<dbReference type="Pfam" id="PF13376">
    <property type="entry name" value="OmdA"/>
    <property type="match status" value="1"/>
</dbReference>
<comment type="caution">
    <text evidence="1">The sequence shown here is derived from an EMBL/GenBank/DDBJ whole genome shotgun (WGS) entry which is preliminary data.</text>
</comment>
<reference evidence="1 2" key="1">
    <citation type="submission" date="2007-01" db="EMBL/GenBank/DDBJ databases">
        <authorList>
            <person name="Haygood M."/>
            <person name="Podell S."/>
            <person name="Anderson C."/>
            <person name="Hopkinson B."/>
            <person name="Roe K."/>
            <person name="Barbeau K."/>
            <person name="Gaasterland T."/>
            <person name="Ferriera S."/>
            <person name="Johnson J."/>
            <person name="Kravitz S."/>
            <person name="Beeson K."/>
            <person name="Sutton G."/>
            <person name="Rogers Y.-H."/>
            <person name="Friedman R."/>
            <person name="Frazier M."/>
            <person name="Venter J.C."/>
        </authorList>
    </citation>
    <scope>NUCLEOTIDE SEQUENCE [LARGE SCALE GENOMIC DNA]</scope>
    <source>
        <strain evidence="1 2">ATCC 23134</strain>
    </source>
</reference>
<dbReference type="Proteomes" id="UP000004095">
    <property type="component" value="Unassembled WGS sequence"/>
</dbReference>
<gene>
    <name evidence="1" type="ORF">M23134_05230</name>
</gene>